<proteinExistence type="inferred from homology"/>
<dbReference type="EMBL" id="CP031163">
    <property type="protein sequence ID" value="AXH01113.1"/>
    <property type="molecule type" value="Genomic_DNA"/>
</dbReference>
<evidence type="ECO:0000256" key="5">
    <source>
        <dbReference type="ARBA" id="ARBA00022833"/>
    </source>
</evidence>
<dbReference type="Pfam" id="PF12323">
    <property type="entry name" value="HTH_OrfB_IS605"/>
    <property type="match status" value="1"/>
</dbReference>
<evidence type="ECO:0000259" key="8">
    <source>
        <dbReference type="Pfam" id="PF01385"/>
    </source>
</evidence>
<dbReference type="PANTHER" id="PTHR30405">
    <property type="entry name" value="TRANSPOSASE"/>
    <property type="match status" value="1"/>
</dbReference>
<evidence type="ECO:0000313" key="12">
    <source>
        <dbReference type="EMBL" id="AXH01113.1"/>
    </source>
</evidence>
<dbReference type="Pfam" id="PF07282">
    <property type="entry name" value="Cas12f1-like_TNB"/>
    <property type="match status" value="1"/>
</dbReference>
<comment type="similarity">
    <text evidence="2">In the N-terminal section; belongs to the transposase 2 family.</text>
</comment>
<evidence type="ECO:0000259" key="10">
    <source>
        <dbReference type="Pfam" id="PF12323"/>
    </source>
</evidence>
<dbReference type="AlphaFoldDB" id="A0A345IN40"/>
<geneLocation type="plasmid" evidence="12">
    <name>pDrdI</name>
</geneLocation>
<accession>A0A345IN40</accession>
<evidence type="ECO:0000256" key="2">
    <source>
        <dbReference type="ARBA" id="ARBA00011044"/>
    </source>
</evidence>
<feature type="domain" description="Cas12f1-like TNB" evidence="9">
    <location>
        <begin position="302"/>
        <end position="368"/>
    </location>
</feature>
<evidence type="ECO:0000256" key="3">
    <source>
        <dbReference type="ARBA" id="ARBA00022578"/>
    </source>
</evidence>
<reference evidence="12 13" key="1">
    <citation type="submission" date="2018-07" db="EMBL/GenBank/DDBJ databases">
        <title>Complete Genome and Methylome Analysis of Deinococcus wulumuqiensis NEB 479.</title>
        <authorList>
            <person name="Fomenkov A."/>
            <person name="Luyten Y."/>
            <person name="Vincze T."/>
            <person name="Anton B.P."/>
            <person name="Clark T."/>
            <person name="Roberts R.J."/>
            <person name="Morgan R.D."/>
        </authorList>
    </citation>
    <scope>NUCLEOTIDE SEQUENCE [LARGE SCALE GENOMIC DNA]</scope>
    <source>
        <strain evidence="12 13">NEB 479</strain>
        <plasmid evidence="12">pDrdI</plasmid>
        <plasmid evidence="13">Plasmid pdrdi</plasmid>
    </source>
</reference>
<name>A0A345IN40_9DEIO</name>
<evidence type="ECO:0000313" key="13">
    <source>
        <dbReference type="Proteomes" id="UP000253744"/>
    </source>
</evidence>
<evidence type="ECO:0000259" key="9">
    <source>
        <dbReference type="Pfam" id="PF07282"/>
    </source>
</evidence>
<keyword evidence="6" id="KW-0238">DNA-binding</keyword>
<dbReference type="PANTHER" id="PTHR30405:SF25">
    <property type="entry name" value="RNA-GUIDED DNA ENDONUCLEASE INSQ-RELATED"/>
    <property type="match status" value="1"/>
</dbReference>
<dbReference type="Pfam" id="PF01385">
    <property type="entry name" value="OrfB_IS605"/>
    <property type="match status" value="1"/>
</dbReference>
<evidence type="ECO:0000256" key="1">
    <source>
        <dbReference type="ARBA" id="ARBA00008761"/>
    </source>
</evidence>
<comment type="similarity">
    <text evidence="1">In the C-terminal section; belongs to the transposase 35 family.</text>
</comment>
<keyword evidence="7" id="KW-0233">DNA recombination</keyword>
<geneLocation type="plasmid" evidence="13">
    <name>pdrdi</name>
</geneLocation>
<dbReference type="GO" id="GO:0046872">
    <property type="term" value="F:metal ion binding"/>
    <property type="evidence" value="ECO:0007669"/>
    <property type="project" value="UniProtKB-KW"/>
</dbReference>
<dbReference type="KEGG" id="dwu:DVJ83_17890"/>
<dbReference type="InterPro" id="IPR001959">
    <property type="entry name" value="Transposase"/>
</dbReference>
<keyword evidence="4" id="KW-0479">Metal-binding</keyword>
<feature type="domain" description="Probable transposase IS891/IS1136/IS1341" evidence="8">
    <location>
        <begin position="180"/>
        <end position="291"/>
    </location>
</feature>
<keyword evidence="5" id="KW-0862">Zinc</keyword>
<dbReference type="NCBIfam" id="NF040570">
    <property type="entry name" value="guided_TnpB"/>
    <property type="match status" value="1"/>
</dbReference>
<dbReference type="InterPro" id="IPR051399">
    <property type="entry name" value="RNA-guided_DNA_endo/Transpos"/>
</dbReference>
<keyword evidence="3" id="KW-0815">Transposition</keyword>
<evidence type="ECO:0000256" key="6">
    <source>
        <dbReference type="ARBA" id="ARBA00023125"/>
    </source>
</evidence>
<dbReference type="InterPro" id="IPR010095">
    <property type="entry name" value="Cas12f1-like_TNB"/>
</dbReference>
<evidence type="ECO:0000256" key="7">
    <source>
        <dbReference type="ARBA" id="ARBA00023172"/>
    </source>
</evidence>
<protein>
    <submittedName>
        <fullName evidence="12">Transposase</fullName>
    </submittedName>
</protein>
<dbReference type="GO" id="GO:0032196">
    <property type="term" value="P:transposition"/>
    <property type="evidence" value="ECO:0007669"/>
    <property type="project" value="UniProtKB-KW"/>
</dbReference>
<feature type="domain" description="Transposase putative helix-turn-helix" evidence="10">
    <location>
        <begin position="1"/>
        <end position="49"/>
    </location>
</feature>
<evidence type="ECO:0000313" key="11">
    <source>
        <dbReference type="EMBL" id="AXH00971.1"/>
    </source>
</evidence>
<sequence>MPTTLRTYKYRLYPTRPQEAALFETLRLTRQLYNAALEQRIAAYRKQGKTITGYDQQRELIALKQECPEFRGVYSHVLQEPLERLEKAFKAFFSRLKRGDKAGFPRFKSAQRWDSFKFKEIWDRKRDRWLSPGRPSDDGKRINLPKIGAVKCKFHRPLEGTPKTLQIVLDVDQWYAIYTCEVDTKPFPACGSAIGLDVGTTHFAITSDGEFVDNPRPLGKTLRTFRIQQRTVARRKKGSKRRQKAVRVLARVHRRIRRARLDFHHKTARKLIDEHDVIAHEDLVVRNMVKSNLARSISDVGWSQFFSILAFKAEEAGRTVIRVNPQYTSQTCHQCGHRCKENRVSQARFKCVACGHQEHADVNAARNILRAGTRPSAHNGNEMSYAVV</sequence>
<dbReference type="InterPro" id="IPR021027">
    <property type="entry name" value="Transposase_put_HTH"/>
</dbReference>
<gene>
    <name evidence="11" type="ORF">DVJ83_17890</name>
    <name evidence="12" type="ORF">DVJ83_18720</name>
</gene>
<dbReference type="EMBL" id="CP031163">
    <property type="protein sequence ID" value="AXH00971.1"/>
    <property type="molecule type" value="Genomic_DNA"/>
</dbReference>
<dbReference type="KEGG" id="dwu:DVJ83_18720"/>
<dbReference type="GO" id="GO:0006310">
    <property type="term" value="P:DNA recombination"/>
    <property type="evidence" value="ECO:0007669"/>
    <property type="project" value="UniProtKB-KW"/>
</dbReference>
<evidence type="ECO:0000256" key="4">
    <source>
        <dbReference type="ARBA" id="ARBA00022723"/>
    </source>
</evidence>
<dbReference type="GO" id="GO:0003677">
    <property type="term" value="F:DNA binding"/>
    <property type="evidence" value="ECO:0007669"/>
    <property type="project" value="UniProtKB-KW"/>
</dbReference>
<organism evidence="12 13">
    <name type="scientific">Deinococcus wulumuqiensis</name>
    <dbReference type="NCBI Taxonomy" id="980427"/>
    <lineage>
        <taxon>Bacteria</taxon>
        <taxon>Thermotogati</taxon>
        <taxon>Deinococcota</taxon>
        <taxon>Deinococci</taxon>
        <taxon>Deinococcales</taxon>
        <taxon>Deinococcaceae</taxon>
        <taxon>Deinococcus</taxon>
    </lineage>
</organism>
<dbReference type="Proteomes" id="UP000253744">
    <property type="component" value="Plasmid pDrdI"/>
</dbReference>
<keyword evidence="12" id="KW-0614">Plasmid</keyword>
<dbReference type="RefSeq" id="WP_114673619.1">
    <property type="nucleotide sequence ID" value="NZ_CP031163.1"/>
</dbReference>
<dbReference type="NCBIfam" id="TIGR01766">
    <property type="entry name" value="IS200/IS605 family accessory protein TnpB-like domain"/>
    <property type="match status" value="1"/>
</dbReference>